<gene>
    <name evidence="4" type="ORF">JY500_05540</name>
</gene>
<feature type="region of interest" description="Disordered" evidence="1">
    <location>
        <begin position="91"/>
        <end position="111"/>
    </location>
</feature>
<dbReference type="EMBL" id="CP071060">
    <property type="protein sequence ID" value="QSI78106.1"/>
    <property type="molecule type" value="Genomic_DNA"/>
</dbReference>
<dbReference type="Pfam" id="PF13511">
    <property type="entry name" value="DUF4124"/>
    <property type="match status" value="1"/>
</dbReference>
<evidence type="ECO:0000313" key="4">
    <source>
        <dbReference type="EMBL" id="QSI78106.1"/>
    </source>
</evidence>
<evidence type="ECO:0000259" key="3">
    <source>
        <dbReference type="Pfam" id="PF13511"/>
    </source>
</evidence>
<evidence type="ECO:0000313" key="5">
    <source>
        <dbReference type="Proteomes" id="UP000663570"/>
    </source>
</evidence>
<dbReference type="InterPro" id="IPR025392">
    <property type="entry name" value="DUF4124"/>
</dbReference>
<dbReference type="Proteomes" id="UP000663570">
    <property type="component" value="Chromosome"/>
</dbReference>
<organism evidence="4 5">
    <name type="scientific">Niveibacterium microcysteis</name>
    <dbReference type="NCBI Taxonomy" id="2811415"/>
    <lineage>
        <taxon>Bacteria</taxon>
        <taxon>Pseudomonadati</taxon>
        <taxon>Pseudomonadota</taxon>
        <taxon>Betaproteobacteria</taxon>
        <taxon>Rhodocyclales</taxon>
        <taxon>Rhodocyclaceae</taxon>
        <taxon>Niveibacterium</taxon>
    </lineage>
</organism>
<feature type="domain" description="DUF4124" evidence="3">
    <location>
        <begin position="7"/>
        <end position="59"/>
    </location>
</feature>
<protein>
    <submittedName>
        <fullName evidence="4">DUF4124 domain-containing protein</fullName>
    </submittedName>
</protein>
<dbReference type="RefSeq" id="WP_206255388.1">
    <property type="nucleotide sequence ID" value="NZ_CP071060.1"/>
</dbReference>
<sequence length="128" mass="14073">MRRIIPALLLCVAASAEAGVYKWTDANGKVHYSDQPPPAAEAQKVPIRKPEGITAPEVPEEHTSTTRKTKPDDEAIARERARTCEMLRAEQTRLENSPSGNALRNGDERAKRAANIEQNARALKENGC</sequence>
<accession>A0ABX7MB57</accession>
<feature type="region of interest" description="Disordered" evidence="1">
    <location>
        <begin position="32"/>
        <end position="75"/>
    </location>
</feature>
<evidence type="ECO:0000256" key="1">
    <source>
        <dbReference type="SAM" id="MobiDB-lite"/>
    </source>
</evidence>
<keyword evidence="2" id="KW-0732">Signal</keyword>
<feature type="signal peptide" evidence="2">
    <location>
        <begin position="1"/>
        <end position="18"/>
    </location>
</feature>
<proteinExistence type="predicted"/>
<feature type="chain" id="PRO_5046837883" evidence="2">
    <location>
        <begin position="19"/>
        <end position="128"/>
    </location>
</feature>
<feature type="compositionally biased region" description="Basic and acidic residues" evidence="1">
    <location>
        <begin position="59"/>
        <end position="75"/>
    </location>
</feature>
<name>A0ABX7MB57_9RHOO</name>
<reference evidence="4 5" key="1">
    <citation type="submission" date="2021-02" db="EMBL/GenBank/DDBJ databases">
        <title>Niveibacterium changnyeongensis HC41.</title>
        <authorList>
            <person name="Kang M."/>
        </authorList>
    </citation>
    <scope>NUCLEOTIDE SEQUENCE [LARGE SCALE GENOMIC DNA]</scope>
    <source>
        <strain evidence="4 5">HC41</strain>
    </source>
</reference>
<evidence type="ECO:0000256" key="2">
    <source>
        <dbReference type="SAM" id="SignalP"/>
    </source>
</evidence>
<keyword evidence="5" id="KW-1185">Reference proteome</keyword>